<keyword evidence="8" id="KW-1185">Reference proteome</keyword>
<dbReference type="GO" id="GO:0000981">
    <property type="term" value="F:DNA-binding transcription factor activity, RNA polymerase II-specific"/>
    <property type="evidence" value="ECO:0007669"/>
    <property type="project" value="InterPro"/>
</dbReference>
<dbReference type="Pfam" id="PF00172">
    <property type="entry name" value="Zn_clus"/>
    <property type="match status" value="1"/>
</dbReference>
<dbReference type="GO" id="GO:0005634">
    <property type="term" value="C:nucleus"/>
    <property type="evidence" value="ECO:0007669"/>
    <property type="project" value="UniProtKB-SubCell"/>
</dbReference>
<evidence type="ECO:0000313" key="8">
    <source>
        <dbReference type="Proteomes" id="UP001219568"/>
    </source>
</evidence>
<evidence type="ECO:0000256" key="2">
    <source>
        <dbReference type="ARBA" id="ARBA00023015"/>
    </source>
</evidence>
<keyword evidence="4" id="KW-0804">Transcription</keyword>
<reference evidence="7" key="1">
    <citation type="journal article" date="2023" name="IMA Fungus">
        <title>Comparative genomic study of the Penicillium genus elucidates a diverse pangenome and 15 lateral gene transfer events.</title>
        <authorList>
            <person name="Petersen C."/>
            <person name="Sorensen T."/>
            <person name="Nielsen M.R."/>
            <person name="Sondergaard T.E."/>
            <person name="Sorensen J.L."/>
            <person name="Fitzpatrick D.A."/>
            <person name="Frisvad J.C."/>
            <person name="Nielsen K.L."/>
        </authorList>
    </citation>
    <scope>NUCLEOTIDE SEQUENCE</scope>
    <source>
        <strain evidence="7">IBT 15450</strain>
    </source>
</reference>
<dbReference type="InterPro" id="IPR036864">
    <property type="entry name" value="Zn2-C6_fun-type_DNA-bd_sf"/>
</dbReference>
<comment type="caution">
    <text evidence="7">The sequence shown here is derived from an EMBL/GenBank/DDBJ whole genome shotgun (WGS) entry which is preliminary data.</text>
</comment>
<proteinExistence type="predicted"/>
<evidence type="ECO:0000256" key="3">
    <source>
        <dbReference type="ARBA" id="ARBA00023125"/>
    </source>
</evidence>
<keyword evidence="2" id="KW-0805">Transcription regulation</keyword>
<dbReference type="Gene3D" id="4.10.240.10">
    <property type="entry name" value="Zn(2)-C6 fungal-type DNA-binding domain"/>
    <property type="match status" value="1"/>
</dbReference>
<comment type="subcellular location">
    <subcellularLocation>
        <location evidence="1">Nucleus</location>
    </subcellularLocation>
</comment>
<dbReference type="SMART" id="SM00066">
    <property type="entry name" value="GAL4"/>
    <property type="match status" value="1"/>
</dbReference>
<dbReference type="AlphaFoldDB" id="A0AAD6N8K1"/>
<evidence type="ECO:0000256" key="5">
    <source>
        <dbReference type="ARBA" id="ARBA00023242"/>
    </source>
</evidence>
<dbReference type="PANTHER" id="PTHR46910:SF37">
    <property type="entry name" value="ZN(II)2CYS6 TRANSCRIPTION FACTOR (EUROFUNG)"/>
    <property type="match status" value="1"/>
</dbReference>
<feature type="domain" description="Zn(2)-C6 fungal-type" evidence="6">
    <location>
        <begin position="11"/>
        <end position="66"/>
    </location>
</feature>
<dbReference type="InterPro" id="IPR050987">
    <property type="entry name" value="AtrR-like"/>
</dbReference>
<dbReference type="GO" id="GO:0008270">
    <property type="term" value="F:zinc ion binding"/>
    <property type="evidence" value="ECO:0007669"/>
    <property type="project" value="InterPro"/>
</dbReference>
<dbReference type="InterPro" id="IPR001138">
    <property type="entry name" value="Zn2Cys6_DnaBD"/>
</dbReference>
<dbReference type="CDD" id="cd00067">
    <property type="entry name" value="GAL4"/>
    <property type="match status" value="1"/>
</dbReference>
<gene>
    <name evidence="7" type="ORF">N7460_007404</name>
</gene>
<accession>A0AAD6N8K1</accession>
<dbReference type="EMBL" id="JAQJZL010000008">
    <property type="protein sequence ID" value="KAJ6038687.1"/>
    <property type="molecule type" value="Genomic_DNA"/>
</dbReference>
<organism evidence="7 8">
    <name type="scientific">Penicillium canescens</name>
    <dbReference type="NCBI Taxonomy" id="5083"/>
    <lineage>
        <taxon>Eukaryota</taxon>
        <taxon>Fungi</taxon>
        <taxon>Dikarya</taxon>
        <taxon>Ascomycota</taxon>
        <taxon>Pezizomycotina</taxon>
        <taxon>Eurotiomycetes</taxon>
        <taxon>Eurotiomycetidae</taxon>
        <taxon>Eurotiales</taxon>
        <taxon>Aspergillaceae</taxon>
        <taxon>Penicillium</taxon>
    </lineage>
</organism>
<dbReference type="PANTHER" id="PTHR46910">
    <property type="entry name" value="TRANSCRIPTION FACTOR PDR1"/>
    <property type="match status" value="1"/>
</dbReference>
<dbReference type="GO" id="GO:0003677">
    <property type="term" value="F:DNA binding"/>
    <property type="evidence" value="ECO:0007669"/>
    <property type="project" value="UniProtKB-KW"/>
</dbReference>
<sequence>MDSSNADEPRKKATHACDSCYKRKPLTYSAANAAKVKCDAAVPQCIWCSHHNIPCTFDRVVHRKRKGGDDEGCPKVKRLSERISRIKRLLSENVTPNQISGTLLLRNYLTKFSLAPNRM</sequence>
<protein>
    <recommendedName>
        <fullName evidence="6">Zn(2)-C6 fungal-type domain-containing protein</fullName>
    </recommendedName>
</protein>
<dbReference type="SUPFAM" id="SSF57701">
    <property type="entry name" value="Zn2/Cys6 DNA-binding domain"/>
    <property type="match status" value="1"/>
</dbReference>
<evidence type="ECO:0000313" key="7">
    <source>
        <dbReference type="EMBL" id="KAJ6038687.1"/>
    </source>
</evidence>
<reference evidence="7" key="2">
    <citation type="submission" date="2023-01" db="EMBL/GenBank/DDBJ databases">
        <authorList>
            <person name="Petersen C."/>
        </authorList>
    </citation>
    <scope>NUCLEOTIDE SEQUENCE</scope>
    <source>
        <strain evidence="7">IBT 15450</strain>
    </source>
</reference>
<name>A0AAD6N8K1_PENCN</name>
<evidence type="ECO:0000256" key="4">
    <source>
        <dbReference type="ARBA" id="ARBA00023163"/>
    </source>
</evidence>
<evidence type="ECO:0000256" key="1">
    <source>
        <dbReference type="ARBA" id="ARBA00004123"/>
    </source>
</evidence>
<keyword evidence="5" id="KW-0539">Nucleus</keyword>
<dbReference type="Proteomes" id="UP001219568">
    <property type="component" value="Unassembled WGS sequence"/>
</dbReference>
<keyword evidence="3" id="KW-0238">DNA-binding</keyword>
<evidence type="ECO:0000259" key="6">
    <source>
        <dbReference type="SMART" id="SM00066"/>
    </source>
</evidence>